<dbReference type="InterPro" id="IPR001647">
    <property type="entry name" value="HTH_TetR"/>
</dbReference>
<dbReference type="EMBL" id="BMHB01000008">
    <property type="protein sequence ID" value="GGI18504.1"/>
    <property type="molecule type" value="Genomic_DNA"/>
</dbReference>
<dbReference type="InterPro" id="IPR050624">
    <property type="entry name" value="HTH-type_Tx_Regulator"/>
</dbReference>
<evidence type="ECO:0000313" key="5">
    <source>
        <dbReference type="EMBL" id="GGI18504.1"/>
    </source>
</evidence>
<evidence type="ECO:0000256" key="3">
    <source>
        <dbReference type="PROSITE-ProRule" id="PRU00335"/>
    </source>
</evidence>
<dbReference type="Proteomes" id="UP000626244">
    <property type="component" value="Unassembled WGS sequence"/>
</dbReference>
<feature type="domain" description="HTH tetR-type" evidence="4">
    <location>
        <begin position="4"/>
        <end position="64"/>
    </location>
</feature>
<dbReference type="PANTHER" id="PTHR43479">
    <property type="entry name" value="ACREF/ENVCD OPERON REPRESSOR-RELATED"/>
    <property type="match status" value="1"/>
</dbReference>
<evidence type="ECO:0000259" key="4">
    <source>
        <dbReference type="PROSITE" id="PS50977"/>
    </source>
</evidence>
<evidence type="ECO:0000313" key="6">
    <source>
        <dbReference type="Proteomes" id="UP000626244"/>
    </source>
</evidence>
<evidence type="ECO:0000256" key="1">
    <source>
        <dbReference type="ARBA" id="ARBA00022491"/>
    </source>
</evidence>
<gene>
    <name evidence="5" type="ORF">GCM10007380_43240</name>
</gene>
<evidence type="ECO:0000256" key="2">
    <source>
        <dbReference type="ARBA" id="ARBA00023125"/>
    </source>
</evidence>
<sequence length="199" mass="23403">MKSSATVLKIQEATIKLYAENGYEKATMTEIANAVGIKKPSIYAHYENKQEIFLSIIENLSSVYVSKFKQEIEKYNHLTVEEQLYSVLESTRTFFQHEDLGLFLKRMLLFPPKELEGHLLKRYEEFENQLLLIIRGLFEKGIKNNEIFHNDVDELVDAYIHLLDSCFIQLFDPDEGLVKKRLKAAWSFFWRSIATKKER</sequence>
<dbReference type="OrthoDB" id="509229at2"/>
<dbReference type="InterPro" id="IPR009057">
    <property type="entry name" value="Homeodomain-like_sf"/>
</dbReference>
<dbReference type="Pfam" id="PF00440">
    <property type="entry name" value="TetR_N"/>
    <property type="match status" value="1"/>
</dbReference>
<dbReference type="SUPFAM" id="SSF48498">
    <property type="entry name" value="Tetracyclin repressor-like, C-terminal domain"/>
    <property type="match status" value="1"/>
</dbReference>
<feature type="DNA-binding region" description="H-T-H motif" evidence="3">
    <location>
        <begin position="27"/>
        <end position="46"/>
    </location>
</feature>
<dbReference type="PROSITE" id="PS50977">
    <property type="entry name" value="HTH_TETR_2"/>
    <property type="match status" value="1"/>
</dbReference>
<keyword evidence="6" id="KW-1185">Reference proteome</keyword>
<proteinExistence type="predicted"/>
<dbReference type="Gene3D" id="1.10.357.10">
    <property type="entry name" value="Tetracycline Repressor, domain 2"/>
    <property type="match status" value="1"/>
</dbReference>
<dbReference type="RefSeq" id="WP_088004234.1">
    <property type="nucleotide sequence ID" value="NZ_BMHB01000008.1"/>
</dbReference>
<name>A0A8J3AT88_9BACI</name>
<reference evidence="6" key="1">
    <citation type="journal article" date="2019" name="Int. J. Syst. Evol. Microbiol.">
        <title>The Global Catalogue of Microorganisms (GCM) 10K type strain sequencing project: providing services to taxonomists for standard genome sequencing and annotation.</title>
        <authorList>
            <consortium name="The Broad Institute Genomics Platform"/>
            <consortium name="The Broad Institute Genome Sequencing Center for Infectious Disease"/>
            <person name="Wu L."/>
            <person name="Ma J."/>
        </authorList>
    </citation>
    <scope>NUCLEOTIDE SEQUENCE [LARGE SCALE GENOMIC DNA]</scope>
    <source>
        <strain evidence="6">CGMCC 1.14993</strain>
    </source>
</reference>
<dbReference type="SUPFAM" id="SSF46689">
    <property type="entry name" value="Homeodomain-like"/>
    <property type="match status" value="1"/>
</dbReference>
<dbReference type="GO" id="GO:0003677">
    <property type="term" value="F:DNA binding"/>
    <property type="evidence" value="ECO:0007669"/>
    <property type="project" value="UniProtKB-UniRule"/>
</dbReference>
<keyword evidence="2 3" id="KW-0238">DNA-binding</keyword>
<protein>
    <submittedName>
        <fullName evidence="5">TetR family transcriptional regulator</fullName>
    </submittedName>
</protein>
<accession>A0A8J3AT88</accession>
<dbReference type="PRINTS" id="PR00455">
    <property type="entry name" value="HTHTETR"/>
</dbReference>
<keyword evidence="1" id="KW-0678">Repressor</keyword>
<organism evidence="5 6">
    <name type="scientific">Gottfriedia solisilvae</name>
    <dbReference type="NCBI Taxonomy" id="1516104"/>
    <lineage>
        <taxon>Bacteria</taxon>
        <taxon>Bacillati</taxon>
        <taxon>Bacillota</taxon>
        <taxon>Bacilli</taxon>
        <taxon>Bacillales</taxon>
        <taxon>Bacillaceae</taxon>
        <taxon>Gottfriedia</taxon>
    </lineage>
</organism>
<dbReference type="PANTHER" id="PTHR43479:SF11">
    <property type="entry name" value="ACREF_ENVCD OPERON REPRESSOR-RELATED"/>
    <property type="match status" value="1"/>
</dbReference>
<dbReference type="InterPro" id="IPR036271">
    <property type="entry name" value="Tet_transcr_reg_TetR-rel_C_sf"/>
</dbReference>
<dbReference type="AlphaFoldDB" id="A0A8J3AT88"/>
<dbReference type="Gene3D" id="1.10.10.60">
    <property type="entry name" value="Homeodomain-like"/>
    <property type="match status" value="1"/>
</dbReference>
<comment type="caution">
    <text evidence="5">The sequence shown here is derived from an EMBL/GenBank/DDBJ whole genome shotgun (WGS) entry which is preliminary data.</text>
</comment>